<comment type="caution">
    <text evidence="1">The sequence shown here is derived from an EMBL/GenBank/DDBJ whole genome shotgun (WGS) entry which is preliminary data.</text>
</comment>
<dbReference type="InterPro" id="IPR013382">
    <property type="entry name" value="CRISPR-assoc_prot_Cse2"/>
</dbReference>
<dbReference type="EMBL" id="JAVREP010000023">
    <property type="protein sequence ID" value="MDT0331439.1"/>
    <property type="molecule type" value="Genomic_DNA"/>
</dbReference>
<evidence type="ECO:0000313" key="2">
    <source>
        <dbReference type="Proteomes" id="UP001183390"/>
    </source>
</evidence>
<name>A0ABU2MFG2_9ACTN</name>
<keyword evidence="2" id="KW-1185">Reference proteome</keyword>
<dbReference type="Pfam" id="PF09485">
    <property type="entry name" value="CRISPR_Cse2"/>
    <property type="match status" value="1"/>
</dbReference>
<dbReference type="RefSeq" id="WP_311513932.1">
    <property type="nucleotide sequence ID" value="NZ_JAVREP010000023.1"/>
</dbReference>
<evidence type="ECO:0000313" key="1">
    <source>
        <dbReference type="EMBL" id="MDT0331439.1"/>
    </source>
</evidence>
<dbReference type="InterPro" id="IPR038287">
    <property type="entry name" value="Cse2_sf"/>
</dbReference>
<protein>
    <submittedName>
        <fullName evidence="1">Type I-E CRISPR-associated protein Cse2/CasB</fullName>
    </submittedName>
</protein>
<dbReference type="NCBIfam" id="TIGR02548">
    <property type="entry name" value="casB_cse2"/>
    <property type="match status" value="1"/>
</dbReference>
<dbReference type="CDD" id="cd09731">
    <property type="entry name" value="Cse2_I-E"/>
    <property type="match status" value="1"/>
</dbReference>
<accession>A0ABU2MFG2</accession>
<proteinExistence type="predicted"/>
<organism evidence="1 2">
    <name type="scientific">Nocardiopsis lambiniae</name>
    <dbReference type="NCBI Taxonomy" id="3075539"/>
    <lineage>
        <taxon>Bacteria</taxon>
        <taxon>Bacillati</taxon>
        <taxon>Actinomycetota</taxon>
        <taxon>Actinomycetes</taxon>
        <taxon>Streptosporangiales</taxon>
        <taxon>Nocardiopsidaceae</taxon>
        <taxon>Nocardiopsis</taxon>
    </lineage>
</organism>
<sequence>MENKKPESPHRAFVRELYALGRALHSPNRHVLARARRQRARWQRSLTDERFVGDVYEILLPCEVPKDHEDQCLLVAGLFALNPDNETDQRRRWRLCAALAETGSVSAADARVRQLIGASPTDGLEHYLRQAVRLLGTAPVPRPLDYEQLLWDLINLQGHDETKARTVRRRWARDFRHQVHTSQTSSE</sequence>
<gene>
    <name evidence="1" type="primary">casB</name>
    <name evidence="1" type="ORF">RM479_23755</name>
</gene>
<dbReference type="Proteomes" id="UP001183390">
    <property type="component" value="Unassembled WGS sequence"/>
</dbReference>
<reference evidence="2" key="1">
    <citation type="submission" date="2023-07" db="EMBL/GenBank/DDBJ databases">
        <title>30 novel species of actinomycetes from the DSMZ collection.</title>
        <authorList>
            <person name="Nouioui I."/>
        </authorList>
    </citation>
    <scope>NUCLEOTIDE SEQUENCE [LARGE SCALE GENOMIC DNA]</scope>
    <source>
        <strain evidence="2">DSM 44743</strain>
    </source>
</reference>
<dbReference type="Gene3D" id="1.10.520.40">
    <property type="entry name" value="CRISPR-associated protein Cse2"/>
    <property type="match status" value="1"/>
</dbReference>